<feature type="compositionally biased region" description="Basic and acidic residues" evidence="1">
    <location>
        <begin position="125"/>
        <end position="140"/>
    </location>
</feature>
<reference evidence="3" key="1">
    <citation type="journal article" date="2023" name="Proc. Natl. Acad. Sci. U.S.A.">
        <title>Genomic and structural basis for evolution of tropane alkaloid biosynthesis.</title>
        <authorList>
            <person name="Wanga Y.-J."/>
            <person name="Taina T."/>
            <person name="Yua J.-Y."/>
            <person name="Lia J."/>
            <person name="Xua B."/>
            <person name="Chenc J."/>
            <person name="D'Auriad J.C."/>
            <person name="Huanga J.-P."/>
            <person name="Huanga S.-X."/>
        </authorList>
    </citation>
    <scope>NUCLEOTIDE SEQUENCE [LARGE SCALE GENOMIC DNA]</scope>
    <source>
        <strain evidence="3">cv. KIB-2019</strain>
    </source>
</reference>
<dbReference type="PANTHER" id="PTHR31722">
    <property type="entry name" value="OS06G0675200 PROTEIN"/>
    <property type="match status" value="1"/>
</dbReference>
<accession>A0A9Q1LF68</accession>
<evidence type="ECO:0000313" key="3">
    <source>
        <dbReference type="Proteomes" id="UP001152561"/>
    </source>
</evidence>
<dbReference type="EMBL" id="JAJAGQ010000019">
    <property type="protein sequence ID" value="KAJ8533650.1"/>
    <property type="molecule type" value="Genomic_DNA"/>
</dbReference>
<organism evidence="2 3">
    <name type="scientific">Anisodus acutangulus</name>
    <dbReference type="NCBI Taxonomy" id="402998"/>
    <lineage>
        <taxon>Eukaryota</taxon>
        <taxon>Viridiplantae</taxon>
        <taxon>Streptophyta</taxon>
        <taxon>Embryophyta</taxon>
        <taxon>Tracheophyta</taxon>
        <taxon>Spermatophyta</taxon>
        <taxon>Magnoliopsida</taxon>
        <taxon>eudicotyledons</taxon>
        <taxon>Gunneridae</taxon>
        <taxon>Pentapetalae</taxon>
        <taxon>asterids</taxon>
        <taxon>lamiids</taxon>
        <taxon>Solanales</taxon>
        <taxon>Solanaceae</taxon>
        <taxon>Solanoideae</taxon>
        <taxon>Hyoscyameae</taxon>
        <taxon>Anisodus</taxon>
    </lineage>
</organism>
<evidence type="ECO:0000313" key="2">
    <source>
        <dbReference type="EMBL" id="KAJ8533650.1"/>
    </source>
</evidence>
<comment type="caution">
    <text evidence="2">The sequence shown here is derived from an EMBL/GenBank/DDBJ whole genome shotgun (WGS) entry which is preliminary data.</text>
</comment>
<dbReference type="AlphaFoldDB" id="A0A9Q1LF68"/>
<feature type="region of interest" description="Disordered" evidence="1">
    <location>
        <begin position="125"/>
        <end position="149"/>
    </location>
</feature>
<keyword evidence="3" id="KW-1185">Reference proteome</keyword>
<proteinExistence type="predicted"/>
<dbReference type="PANTHER" id="PTHR31722:SF71">
    <property type="entry name" value="GENOME ASSEMBLY, CHROMOSOME: A05"/>
    <property type="match status" value="1"/>
</dbReference>
<dbReference type="OrthoDB" id="1927989at2759"/>
<protein>
    <submittedName>
        <fullName evidence="2">Uncharacterized protein</fullName>
    </submittedName>
</protein>
<gene>
    <name evidence="2" type="ORF">K7X08_006974</name>
</gene>
<evidence type="ECO:0000256" key="1">
    <source>
        <dbReference type="SAM" id="MobiDB-lite"/>
    </source>
</evidence>
<name>A0A9Q1LF68_9SOLA</name>
<sequence length="149" mass="17100">MACLNMFNNDQQAGLCPRISFSNDFFDTQKEPPLRHDNVYKEAPVSSDFEFSVPGYSMISADELFCKGKLLPLRDNCTKTTTLKDELLAAAADNDDVFPRMRKKVMRSWKERLGLKRSHIFPRKADKSSGGLDRIDESKTPDVYQYHRS</sequence>
<dbReference type="Proteomes" id="UP001152561">
    <property type="component" value="Unassembled WGS sequence"/>
</dbReference>